<dbReference type="Proteomes" id="UP001062165">
    <property type="component" value="Chromosome"/>
</dbReference>
<sequence>MKSKMIWLCFVLLPFGLLGQENKKVKATFDNEPIVAVLQTIEDQTGYAIYYEASWLDSLTYSGAFDQTSVDSVLFSILESTSLEYYMSGHRIFLTKGVKIIDQPAISQALHQQGKTVTDVELDLLFAREYLNMENQGEIGQSIVEVGDRNKLKPRASSTIAGYIKDSETNEPLAGVVVYSKDPSVASSSDMNGFFSITLPNGKRELIVQYVGMKTTKQKIVLYSDGQLNIDMVVDVIALQEVMIESESAANVEDVLIGVSKIDVQETKNVPLVLGENDIMKIAATFAGVQTMGEGSSGFNVRGGKSDQNLVLLNGATIYNASHFFGFFSVFNSNAIQSMDVYKSGIPAAYGGRLSSVFDVESKKADVDKFKGEGGISPVTAKLTVEVPVIKGKSGLMLGGRTTYSNWLLKKVGNADFSENEVFFADGILRYDHQINDNNDIEVSGYYSSDNFRISSDTVFSFSNFSYKNGNASVKWNHRFSNQVDGSLSAVYSAYGYDLSYDESPPNNFVQDFGINEAAVVADLAYYADEVHTLRGGAQLKGYQINPGTKSPQTSESLVAEVSIDKERALETTLFLSDEYILSDRLTLYGGYRYSFFTNYGPQTVKNYQPETVKNPDTVIGETVYDDGDPVQFYHGGEIRVNARYALDDESSVKASYNRTRQYLHTLTNSASLSPTDTWRLSSTYIKPQVADQYTLGYYRNFKSNMIETSVEVYYKDMDNLIDFKVGSQFLLNPNIEMVALQGPGRSYGVEFSVRKSGKLNGWINYAFARSFIQLDSSHPEERINNGNEYPANFDMPHTVNMVANYKITKRWSFSCNFTYNTGRPVTYPVGIYDFKGMQAVHYSGRNTFRMPDYIRLDIGLSLEASHKIAQLAHSYWSFSIYNVLGRDNPYSIFFDVRDGQVNGYKLVVFPTPIPTITYNFRF</sequence>
<dbReference type="Gene3D" id="3.55.50.30">
    <property type="match status" value="1"/>
</dbReference>
<dbReference type="Pfam" id="PF07715">
    <property type="entry name" value="Plug"/>
    <property type="match status" value="1"/>
</dbReference>
<evidence type="ECO:0000256" key="7">
    <source>
        <dbReference type="PROSITE-ProRule" id="PRU01360"/>
    </source>
</evidence>
<dbReference type="InterPro" id="IPR037066">
    <property type="entry name" value="Plug_dom_sf"/>
</dbReference>
<dbReference type="SUPFAM" id="SSF49464">
    <property type="entry name" value="Carboxypeptidase regulatory domain-like"/>
    <property type="match status" value="1"/>
</dbReference>
<protein>
    <submittedName>
        <fullName evidence="11">TonB-dependent receptor</fullName>
    </submittedName>
</protein>
<keyword evidence="8" id="KW-0732">Signal</keyword>
<evidence type="ECO:0000256" key="3">
    <source>
        <dbReference type="ARBA" id="ARBA00022452"/>
    </source>
</evidence>
<feature type="domain" description="Protein FecR C-terminal" evidence="10">
    <location>
        <begin position="28"/>
        <end position="93"/>
    </location>
</feature>
<keyword evidence="3 7" id="KW-1134">Transmembrane beta strand</keyword>
<feature type="signal peptide" evidence="8">
    <location>
        <begin position="1"/>
        <end position="19"/>
    </location>
</feature>
<gene>
    <name evidence="11" type="ORF">N7E81_08920</name>
</gene>
<dbReference type="Pfam" id="PF16344">
    <property type="entry name" value="FecR_C"/>
    <property type="match status" value="1"/>
</dbReference>
<dbReference type="Gene3D" id="2.40.170.20">
    <property type="entry name" value="TonB-dependent receptor, beta-barrel domain"/>
    <property type="match status" value="1"/>
</dbReference>
<evidence type="ECO:0000313" key="11">
    <source>
        <dbReference type="EMBL" id="UXX81216.1"/>
    </source>
</evidence>
<feature type="chain" id="PRO_5046997948" evidence="8">
    <location>
        <begin position="20"/>
        <end position="923"/>
    </location>
</feature>
<dbReference type="InterPro" id="IPR039426">
    <property type="entry name" value="TonB-dep_rcpt-like"/>
</dbReference>
<keyword evidence="2 7" id="KW-0813">Transport</keyword>
<feature type="domain" description="TonB-dependent receptor plug" evidence="9">
    <location>
        <begin position="275"/>
        <end position="353"/>
    </location>
</feature>
<evidence type="ECO:0000259" key="9">
    <source>
        <dbReference type="Pfam" id="PF07715"/>
    </source>
</evidence>
<evidence type="ECO:0000256" key="6">
    <source>
        <dbReference type="ARBA" id="ARBA00023237"/>
    </source>
</evidence>
<evidence type="ECO:0000313" key="12">
    <source>
        <dbReference type="Proteomes" id="UP001062165"/>
    </source>
</evidence>
<dbReference type="SUPFAM" id="SSF56935">
    <property type="entry name" value="Porins"/>
    <property type="match status" value="1"/>
</dbReference>
<dbReference type="InterPro" id="IPR032508">
    <property type="entry name" value="FecR_C"/>
</dbReference>
<organism evidence="11 12">
    <name type="scientific">Reichenbachiella carrageenanivorans</name>
    <dbReference type="NCBI Taxonomy" id="2979869"/>
    <lineage>
        <taxon>Bacteria</taxon>
        <taxon>Pseudomonadati</taxon>
        <taxon>Bacteroidota</taxon>
        <taxon>Cytophagia</taxon>
        <taxon>Cytophagales</taxon>
        <taxon>Reichenbachiellaceae</taxon>
        <taxon>Reichenbachiella</taxon>
    </lineage>
</organism>
<comment type="subcellular location">
    <subcellularLocation>
        <location evidence="1 7">Cell outer membrane</location>
        <topology evidence="1 7">Multi-pass membrane protein</topology>
    </subcellularLocation>
</comment>
<accession>A0ABY6D4Z7</accession>
<comment type="similarity">
    <text evidence="7">Belongs to the TonB-dependent receptor family.</text>
</comment>
<name>A0ABY6D4Z7_9BACT</name>
<evidence type="ECO:0000256" key="8">
    <source>
        <dbReference type="SAM" id="SignalP"/>
    </source>
</evidence>
<evidence type="ECO:0000259" key="10">
    <source>
        <dbReference type="Pfam" id="PF16344"/>
    </source>
</evidence>
<evidence type="ECO:0000256" key="5">
    <source>
        <dbReference type="ARBA" id="ARBA00023136"/>
    </source>
</evidence>
<evidence type="ECO:0000256" key="1">
    <source>
        <dbReference type="ARBA" id="ARBA00004571"/>
    </source>
</evidence>
<keyword evidence="12" id="KW-1185">Reference proteome</keyword>
<dbReference type="Gene3D" id="2.170.130.10">
    <property type="entry name" value="TonB-dependent receptor, plug domain"/>
    <property type="match status" value="1"/>
</dbReference>
<dbReference type="InterPro" id="IPR008969">
    <property type="entry name" value="CarboxyPept-like_regulatory"/>
</dbReference>
<keyword evidence="4 7" id="KW-0812">Transmembrane</keyword>
<evidence type="ECO:0000256" key="4">
    <source>
        <dbReference type="ARBA" id="ARBA00022692"/>
    </source>
</evidence>
<dbReference type="Gene3D" id="2.60.40.1120">
    <property type="entry name" value="Carboxypeptidase-like, regulatory domain"/>
    <property type="match status" value="1"/>
</dbReference>
<keyword evidence="11" id="KW-0675">Receptor</keyword>
<evidence type="ECO:0000256" key="2">
    <source>
        <dbReference type="ARBA" id="ARBA00022448"/>
    </source>
</evidence>
<dbReference type="EMBL" id="CP106735">
    <property type="protein sequence ID" value="UXX81216.1"/>
    <property type="molecule type" value="Genomic_DNA"/>
</dbReference>
<proteinExistence type="inferred from homology"/>
<dbReference type="InterPro" id="IPR012910">
    <property type="entry name" value="Plug_dom"/>
</dbReference>
<dbReference type="RefSeq" id="WP_263052940.1">
    <property type="nucleotide sequence ID" value="NZ_CP106735.1"/>
</dbReference>
<keyword evidence="6 7" id="KW-0998">Cell outer membrane</keyword>
<dbReference type="Pfam" id="PF13715">
    <property type="entry name" value="CarbopepD_reg_2"/>
    <property type="match status" value="1"/>
</dbReference>
<dbReference type="PROSITE" id="PS52016">
    <property type="entry name" value="TONB_DEPENDENT_REC_3"/>
    <property type="match status" value="1"/>
</dbReference>
<keyword evidence="5 7" id="KW-0472">Membrane</keyword>
<dbReference type="InterPro" id="IPR036942">
    <property type="entry name" value="Beta-barrel_TonB_sf"/>
</dbReference>
<reference evidence="11" key="1">
    <citation type="submission" date="2022-10" db="EMBL/GenBank/DDBJ databases">
        <title>Comparative genomics and taxonomic characterization of three novel marine species of genus Reichenbachiella exhibiting antioxidant and polysaccharide degradation activities.</title>
        <authorList>
            <person name="Muhammad N."/>
            <person name="Lee Y.-J."/>
            <person name="Ko J."/>
            <person name="Kim S.-G."/>
        </authorList>
    </citation>
    <scope>NUCLEOTIDE SEQUENCE</scope>
    <source>
        <strain evidence="11">Wsw4-B4</strain>
    </source>
</reference>